<dbReference type="GO" id="GO:0034769">
    <property type="term" value="P:basement membrane disassembly"/>
    <property type="evidence" value="ECO:0007669"/>
    <property type="project" value="EnsemblMetazoa"/>
</dbReference>
<dbReference type="GO" id="GO:0032094">
    <property type="term" value="P:response to food"/>
    <property type="evidence" value="ECO:0007669"/>
    <property type="project" value="EnsemblMetazoa"/>
</dbReference>
<organism evidence="8 9">
    <name type="scientific">Caenorhabditis japonica</name>
    <dbReference type="NCBI Taxonomy" id="281687"/>
    <lineage>
        <taxon>Eukaryota</taxon>
        <taxon>Metazoa</taxon>
        <taxon>Ecdysozoa</taxon>
        <taxon>Nematoda</taxon>
        <taxon>Chromadorea</taxon>
        <taxon>Rhabditida</taxon>
        <taxon>Rhabditina</taxon>
        <taxon>Rhabditomorpha</taxon>
        <taxon>Rhabditoidea</taxon>
        <taxon>Rhabditidae</taxon>
        <taxon>Peloderinae</taxon>
        <taxon>Caenorhabditis</taxon>
    </lineage>
</organism>
<accession>A0A8R1DRU2</accession>
<dbReference type="GO" id="GO:0005737">
    <property type="term" value="C:cytoplasm"/>
    <property type="evidence" value="ECO:0007669"/>
    <property type="project" value="EnsemblMetazoa"/>
</dbReference>
<dbReference type="GO" id="GO:0045944">
    <property type="term" value="P:positive regulation of transcription by RNA polymerase II"/>
    <property type="evidence" value="ECO:0007669"/>
    <property type="project" value="EnsemblMetazoa"/>
</dbReference>
<dbReference type="PANTHER" id="PTHR11793">
    <property type="entry name" value="BASIC HELIX-LOOP-HELIX TRANSCRIPTION FACTOR"/>
    <property type="match status" value="1"/>
</dbReference>
<dbReference type="PROSITE" id="PS50888">
    <property type="entry name" value="BHLH"/>
    <property type="match status" value="1"/>
</dbReference>
<evidence type="ECO:0000256" key="3">
    <source>
        <dbReference type="ARBA" id="ARBA00023125"/>
    </source>
</evidence>
<evidence type="ECO:0000256" key="4">
    <source>
        <dbReference type="ARBA" id="ARBA00023163"/>
    </source>
</evidence>
<dbReference type="GO" id="GO:0035262">
    <property type="term" value="P:gonad morphogenesis"/>
    <property type="evidence" value="ECO:0007669"/>
    <property type="project" value="EnsemblMetazoa"/>
</dbReference>
<dbReference type="SMART" id="SM00353">
    <property type="entry name" value="HLH"/>
    <property type="match status" value="1"/>
</dbReference>
<name>A0A8R1DRU2_CAEJA</name>
<feature type="domain" description="BHLH" evidence="7">
    <location>
        <begin position="304"/>
        <end position="358"/>
    </location>
</feature>
<dbReference type="GO" id="GO:0043467">
    <property type="term" value="P:regulation of generation of precursor metabolites and energy"/>
    <property type="evidence" value="ECO:0007669"/>
    <property type="project" value="EnsemblMetazoa"/>
</dbReference>
<dbReference type="InterPro" id="IPR036638">
    <property type="entry name" value="HLH_DNA-bd_sf"/>
</dbReference>
<proteinExistence type="predicted"/>
<keyword evidence="3" id="KW-0238">DNA-binding</keyword>
<dbReference type="AlphaFoldDB" id="A0A8R1DRU2"/>
<dbReference type="FunFam" id="4.10.280.10:FF:000132">
    <property type="entry name" value="CRE-HLH-2 protein"/>
    <property type="match status" value="1"/>
</dbReference>
<dbReference type="GO" id="GO:0010171">
    <property type="term" value="P:body morphogenesis"/>
    <property type="evidence" value="ECO:0007669"/>
    <property type="project" value="EnsemblMetazoa"/>
</dbReference>
<dbReference type="PANTHER" id="PTHR11793:SF13">
    <property type="entry name" value="PROTEIN DAUGHTERLESS"/>
    <property type="match status" value="1"/>
</dbReference>
<keyword evidence="9" id="KW-1185">Reference proteome</keyword>
<dbReference type="GO" id="GO:0000978">
    <property type="term" value="F:RNA polymerase II cis-regulatory region sequence-specific DNA binding"/>
    <property type="evidence" value="ECO:0007669"/>
    <property type="project" value="EnsemblMetazoa"/>
</dbReference>
<evidence type="ECO:0000313" key="9">
    <source>
        <dbReference type="Proteomes" id="UP000005237"/>
    </source>
</evidence>
<keyword evidence="2" id="KW-0805">Transcription regulation</keyword>
<dbReference type="GO" id="GO:0046982">
    <property type="term" value="F:protein heterodimerization activity"/>
    <property type="evidence" value="ECO:0007669"/>
    <property type="project" value="EnsemblMetazoa"/>
</dbReference>
<evidence type="ECO:0000256" key="1">
    <source>
        <dbReference type="ARBA" id="ARBA00004123"/>
    </source>
</evidence>
<keyword evidence="4" id="KW-0804">Transcription</keyword>
<dbReference type="CDD" id="cd18943">
    <property type="entry name" value="bHLH_E-protein_E47-like"/>
    <property type="match status" value="1"/>
</dbReference>
<dbReference type="InterPro" id="IPR011598">
    <property type="entry name" value="bHLH_dom"/>
</dbReference>
<dbReference type="GO" id="GO:0045138">
    <property type="term" value="P:nematode male tail tip morphogenesis"/>
    <property type="evidence" value="ECO:0007669"/>
    <property type="project" value="EnsemblMetazoa"/>
</dbReference>
<keyword evidence="5" id="KW-0539">Nucleus</keyword>
<comment type="subcellular location">
    <subcellularLocation>
        <location evidence="1">Nucleus</location>
    </subcellularLocation>
</comment>
<dbReference type="GO" id="GO:0030718">
    <property type="term" value="P:germ-line stem cell population maintenance"/>
    <property type="evidence" value="ECO:0007669"/>
    <property type="project" value="EnsemblMetazoa"/>
</dbReference>
<dbReference type="GO" id="GO:1903578">
    <property type="term" value="P:regulation of ATP metabolic process"/>
    <property type="evidence" value="ECO:0007669"/>
    <property type="project" value="EnsemblMetazoa"/>
</dbReference>
<dbReference type="GO" id="GO:0010628">
    <property type="term" value="P:positive regulation of gene expression"/>
    <property type="evidence" value="ECO:0007669"/>
    <property type="project" value="EnsemblMetazoa"/>
</dbReference>
<evidence type="ECO:0000256" key="6">
    <source>
        <dbReference type="SAM" id="MobiDB-lite"/>
    </source>
</evidence>
<dbReference type="InterPro" id="IPR051098">
    <property type="entry name" value="NeuroDiff_E-box_TFs"/>
</dbReference>
<evidence type="ECO:0000256" key="2">
    <source>
        <dbReference type="ARBA" id="ARBA00023015"/>
    </source>
</evidence>
<dbReference type="Proteomes" id="UP000005237">
    <property type="component" value="Unassembled WGS sequence"/>
</dbReference>
<feature type="compositionally biased region" description="Polar residues" evidence="6">
    <location>
        <begin position="248"/>
        <end position="257"/>
    </location>
</feature>
<dbReference type="GO" id="GO:0042803">
    <property type="term" value="F:protein homodimerization activity"/>
    <property type="evidence" value="ECO:0007669"/>
    <property type="project" value="EnsemblMetazoa"/>
</dbReference>
<dbReference type="GO" id="GO:2000114">
    <property type="term" value="P:regulation of establishment of cell polarity"/>
    <property type="evidence" value="ECO:0007669"/>
    <property type="project" value="EnsemblMetazoa"/>
</dbReference>
<feature type="compositionally biased region" description="Polar residues" evidence="6">
    <location>
        <begin position="274"/>
        <end position="283"/>
    </location>
</feature>
<dbReference type="Gene3D" id="4.10.280.10">
    <property type="entry name" value="Helix-loop-helix DNA-binding domain"/>
    <property type="match status" value="1"/>
</dbReference>
<feature type="compositionally biased region" description="Low complexity" evidence="6">
    <location>
        <begin position="87"/>
        <end position="122"/>
    </location>
</feature>
<feature type="compositionally biased region" description="Basic and acidic residues" evidence="6">
    <location>
        <begin position="298"/>
        <end position="314"/>
    </location>
</feature>
<dbReference type="GO" id="GO:0048666">
    <property type="term" value="P:neuron development"/>
    <property type="evidence" value="ECO:0007669"/>
    <property type="project" value="EnsemblMetazoa"/>
</dbReference>
<dbReference type="GO" id="GO:0043425">
    <property type="term" value="F:bHLH transcription factor binding"/>
    <property type="evidence" value="ECO:0007669"/>
    <property type="project" value="EnsemblMetazoa"/>
</dbReference>
<dbReference type="GO" id="GO:0009792">
    <property type="term" value="P:embryo development ending in birth or egg hatching"/>
    <property type="evidence" value="ECO:0007669"/>
    <property type="project" value="EnsemblMetazoa"/>
</dbReference>
<protein>
    <submittedName>
        <fullName evidence="8">BHLH domain-containing protein</fullName>
    </submittedName>
</protein>
<evidence type="ECO:0000259" key="7">
    <source>
        <dbReference type="PROSITE" id="PS50888"/>
    </source>
</evidence>
<dbReference type="GO" id="GO:0000785">
    <property type="term" value="C:chromatin"/>
    <property type="evidence" value="ECO:0007669"/>
    <property type="project" value="TreeGrafter"/>
</dbReference>
<evidence type="ECO:0000256" key="5">
    <source>
        <dbReference type="ARBA" id="ARBA00023242"/>
    </source>
</evidence>
<reference evidence="8" key="2">
    <citation type="submission" date="2022-06" db="UniProtKB">
        <authorList>
            <consortium name="EnsemblMetazoa"/>
        </authorList>
    </citation>
    <scope>IDENTIFICATION</scope>
    <source>
        <strain evidence="8">DF5081</strain>
    </source>
</reference>
<dbReference type="GO" id="GO:0043068">
    <property type="term" value="P:positive regulation of programmed cell death"/>
    <property type="evidence" value="ECO:0007669"/>
    <property type="project" value="EnsemblMetazoa"/>
</dbReference>
<dbReference type="GO" id="GO:0040025">
    <property type="term" value="P:vulval development"/>
    <property type="evidence" value="ECO:0007669"/>
    <property type="project" value="EnsemblMetazoa"/>
</dbReference>
<dbReference type="SUPFAM" id="SSF47459">
    <property type="entry name" value="HLH, helix-loop-helix DNA-binding domain"/>
    <property type="match status" value="1"/>
</dbReference>
<feature type="compositionally biased region" description="Low complexity" evidence="6">
    <location>
        <begin position="284"/>
        <end position="296"/>
    </location>
</feature>
<dbReference type="OMA" id="DAMSSMY"/>
<feature type="region of interest" description="Disordered" evidence="6">
    <location>
        <begin position="82"/>
        <end position="123"/>
    </location>
</feature>
<evidence type="ECO:0000313" key="8">
    <source>
        <dbReference type="EnsemblMetazoa" id="CJA10149.1"/>
    </source>
</evidence>
<dbReference type="GO" id="GO:0048665">
    <property type="term" value="P:neuron fate specification"/>
    <property type="evidence" value="ECO:0007669"/>
    <property type="project" value="EnsemblMetazoa"/>
</dbReference>
<sequence>MSDPNSQLPTATSVSTSALAQPPVMLSTSAYDYPYGLDTATLQMGEYWNGYQLNPYQQMPNANDIDYSSAFLSATNVPVPPTPAPHAPVSSADVASSGDAQSSTSTSAAKTSPTSATTTSTSNVLELKSDVLELKPPASGLPDSIGIAPPQSGPLDAMSSMYGWPGYPNYLPPTDDKASGSVYNLSIPPPYAFGADPTGGVVDPHFSYQTAAIQPNGLGGDTNLADYGHFPPTGMSPHFDPSAYNPLSGMSTSSTAGGRSDKSSGRLSRRRVQQAPSAGLTTRNSSSSRLSDNESVSNDEKDTDRRSQNNARERVRVRDINSAFKELGRMCTQHNPTTERNQTKLGILHTAVSVITALEEQVRQRNMNPKAMVGMKRKPEDENKMKLLEENGTAQFGHPRFQ</sequence>
<feature type="region of interest" description="Disordered" evidence="6">
    <location>
        <begin position="213"/>
        <end position="314"/>
    </location>
</feature>
<dbReference type="Pfam" id="PF00010">
    <property type="entry name" value="HLH"/>
    <property type="match status" value="1"/>
</dbReference>
<dbReference type="GO" id="GO:0090575">
    <property type="term" value="C:RNA polymerase II transcription regulator complex"/>
    <property type="evidence" value="ECO:0007669"/>
    <property type="project" value="EnsemblMetazoa"/>
</dbReference>
<dbReference type="GO" id="GO:1903356">
    <property type="term" value="P:positive regulation of distal tip cell migration"/>
    <property type="evidence" value="ECO:0007669"/>
    <property type="project" value="EnsemblMetazoa"/>
</dbReference>
<dbReference type="EnsemblMetazoa" id="CJA10149.1">
    <property type="protein sequence ID" value="CJA10149.1"/>
    <property type="gene ID" value="WBGene00129353"/>
</dbReference>
<dbReference type="GO" id="GO:0000981">
    <property type="term" value="F:DNA-binding transcription factor activity, RNA polymerase II-specific"/>
    <property type="evidence" value="ECO:0007669"/>
    <property type="project" value="EnsemblMetazoa"/>
</dbReference>
<reference evidence="9" key="1">
    <citation type="submission" date="2010-08" db="EMBL/GenBank/DDBJ databases">
        <authorList>
            <consortium name="Caenorhabditis japonica Sequencing Consortium"/>
            <person name="Wilson R.K."/>
        </authorList>
    </citation>
    <scope>NUCLEOTIDE SEQUENCE [LARGE SCALE GENOMIC DNA]</scope>
    <source>
        <strain evidence="9">DF5081</strain>
    </source>
</reference>